<dbReference type="Proteomes" id="UP001523262">
    <property type="component" value="Unassembled WGS sequence"/>
</dbReference>
<comment type="caution">
    <text evidence="2">The sequence shown here is derived from an EMBL/GenBank/DDBJ whole genome shotgun (WGS) entry which is preliminary data.</text>
</comment>
<dbReference type="EMBL" id="JAMQCR010000002">
    <property type="protein sequence ID" value="MCM2534482.1"/>
    <property type="molecule type" value="Genomic_DNA"/>
</dbReference>
<accession>A0ABT0WDS9</accession>
<dbReference type="Pfam" id="PF08401">
    <property type="entry name" value="ArdcN"/>
    <property type="match status" value="1"/>
</dbReference>
<organism evidence="2 3">
    <name type="scientific">Neobacillus pocheonensis</name>
    <dbReference type="NCBI Taxonomy" id="363869"/>
    <lineage>
        <taxon>Bacteria</taxon>
        <taxon>Bacillati</taxon>
        <taxon>Bacillota</taxon>
        <taxon>Bacilli</taxon>
        <taxon>Bacillales</taxon>
        <taxon>Bacillaceae</taxon>
        <taxon>Neobacillus</taxon>
    </lineage>
</organism>
<keyword evidence="3" id="KW-1185">Reference proteome</keyword>
<proteinExistence type="predicted"/>
<reference evidence="2 3" key="1">
    <citation type="submission" date="2022-06" db="EMBL/GenBank/DDBJ databases">
        <authorList>
            <person name="Jeon C.O."/>
        </authorList>
    </citation>
    <scope>NUCLEOTIDE SEQUENCE [LARGE SCALE GENOMIC DNA]</scope>
    <source>
        <strain evidence="2 3">KCTC 13943</strain>
    </source>
</reference>
<feature type="domain" description="N-terminal" evidence="1">
    <location>
        <begin position="3"/>
        <end position="42"/>
    </location>
</feature>
<evidence type="ECO:0000313" key="2">
    <source>
        <dbReference type="EMBL" id="MCM2534482.1"/>
    </source>
</evidence>
<evidence type="ECO:0000313" key="3">
    <source>
        <dbReference type="Proteomes" id="UP001523262"/>
    </source>
</evidence>
<evidence type="ECO:0000259" key="1">
    <source>
        <dbReference type="Pfam" id="PF08401"/>
    </source>
</evidence>
<name>A0ABT0WDS9_9BACI</name>
<dbReference type="InterPro" id="IPR013610">
    <property type="entry name" value="ArdC_N"/>
</dbReference>
<sequence>MTKSVYEIITEKIIKKLEKGVVPWRRPWTNSNAVNWKTQKPY</sequence>
<gene>
    <name evidence="2" type="ORF">NDK43_21730</name>
</gene>
<protein>
    <submittedName>
        <fullName evidence="2">ArdC family protein</fullName>
    </submittedName>
</protein>